<evidence type="ECO:0000256" key="5">
    <source>
        <dbReference type="ARBA" id="ARBA00022490"/>
    </source>
</evidence>
<evidence type="ECO:0000256" key="11">
    <source>
        <dbReference type="ARBA" id="ARBA00023212"/>
    </source>
</evidence>
<dbReference type="EMBL" id="IACT01004233">
    <property type="protein sequence ID" value="LAC23431.1"/>
    <property type="molecule type" value="mRNA"/>
</dbReference>
<evidence type="ECO:0000313" key="16">
    <source>
        <dbReference type="EMBL" id="LAB69569.1"/>
    </source>
</evidence>
<dbReference type="GO" id="GO:0005869">
    <property type="term" value="C:dynactin complex"/>
    <property type="evidence" value="ECO:0007669"/>
    <property type="project" value="InterPro"/>
</dbReference>
<protein>
    <recommendedName>
        <fullName evidence="13">Dynactin subunit 4</fullName>
    </recommendedName>
</protein>
<comment type="subcellular location">
    <subcellularLocation>
        <location evidence="3">Cytoplasm</location>
        <location evidence="3">Cell cortex</location>
    </subcellularLocation>
    <subcellularLocation>
        <location evidence="1">Cytoplasm</location>
        <location evidence="1">Cytoskeleton</location>
        <location evidence="1">Microtubule organizing center</location>
        <location evidence="1">Centrosome</location>
    </subcellularLocation>
    <subcellularLocation>
        <location evidence="2">Cytoplasm</location>
        <location evidence="2">Cytoskeleton</location>
        <location evidence="2">Stress fiber</location>
    </subcellularLocation>
    <subcellularLocation>
        <location evidence="4">Cytoplasm</location>
        <location evidence="4">Myofibril</location>
    </subcellularLocation>
</comment>
<keyword evidence="5" id="KW-0963">Cytoplasm</keyword>
<evidence type="ECO:0000256" key="14">
    <source>
        <dbReference type="ARBA" id="ARBA00093507"/>
    </source>
</evidence>
<keyword evidence="11" id="KW-0206">Cytoskeleton</keyword>
<dbReference type="GO" id="GO:0005813">
    <property type="term" value="C:centrosome"/>
    <property type="evidence" value="ECO:0007669"/>
    <property type="project" value="UniProtKB-SubCell"/>
</dbReference>
<reference evidence="17" key="1">
    <citation type="submission" date="2017-11" db="EMBL/GenBank/DDBJ databases">
        <title>The sensing device of the deep-sea amphipod.</title>
        <authorList>
            <person name="Kobayashi H."/>
            <person name="Nagahama T."/>
            <person name="Arai W."/>
            <person name="Sasagawa Y."/>
            <person name="Umeda M."/>
            <person name="Hayashi T."/>
            <person name="Nikaido I."/>
            <person name="Watanabe H."/>
            <person name="Oguri K."/>
            <person name="Kitazato H."/>
            <person name="Fujioka K."/>
            <person name="Kido Y."/>
            <person name="Takami H."/>
        </authorList>
    </citation>
    <scope>NUCLEOTIDE SEQUENCE</scope>
    <source>
        <tissue evidence="17">Whole body</tissue>
    </source>
</reference>
<evidence type="ECO:0000256" key="8">
    <source>
        <dbReference type="ARBA" id="ARBA00022843"/>
    </source>
</evidence>
<comment type="similarity">
    <text evidence="12">Belongs to the dynactin subunit 4 family.</text>
</comment>
<evidence type="ECO:0000256" key="4">
    <source>
        <dbReference type="ARBA" id="ARBA00004657"/>
    </source>
</evidence>
<evidence type="ECO:0000256" key="2">
    <source>
        <dbReference type="ARBA" id="ARBA00004529"/>
    </source>
</evidence>
<keyword evidence="10" id="KW-0175">Coiled coil</keyword>
<dbReference type="PANTHER" id="PTHR13034">
    <property type="entry name" value="DYNACTIN P62 SUBUNIT"/>
    <property type="match status" value="1"/>
</dbReference>
<evidence type="ECO:0000313" key="17">
    <source>
        <dbReference type="EMBL" id="LAC23431.1"/>
    </source>
</evidence>
<evidence type="ECO:0000256" key="15">
    <source>
        <dbReference type="SAM" id="MobiDB-lite"/>
    </source>
</evidence>
<sequence length="548" mass="59846">MSHLFQSDLVKLLCSCGLLRPITAIYFCRHCLVLRCANCVSHEMDMLYCPNCLENMPSTEARLKKNRCGNCFDCPSCGQFLSTRASSIQSPDPGQPTRNIQRKLYYLACAGCRWTSRDVNIPDQTVATGGWPELEAPNQKRILALLEHYRAVAQKDRVDRERKRLADSRVKNAACYLRTSDLSTDKLSSLSPSIASVRKSLATMSTYALKGETRLNSDLEPSVPSEEVEGLPDNIFTEPVVLSQVCSMSQRLACPEQQPTATSQLYPLHKHLLVKRSLRCRHCEHNLSKPEYNPSSFKFKIQLAAYYHVPEIRMVAPVELKVGVEACVQISLCNPTAHMMTVALLPFLPQQHFAATASRVAANADKECVGTPSLLSTTTICSSTSSMTRLIEVPSETSLPMSLADAVRLPQGQLLLAARDDTAEYDDAAADAKHAYRDDPQVVAWRRANKVGVNIYVTPEPHDDELHIGFVLRYDYTNTVIATNTGMSAGSGGSMSLGLSGPTSLGSGPGSGPNSLSAPTAESRTVTLNVPVVIRVGGVIKDSSESHA</sequence>
<comment type="subunit">
    <text evidence="14">Subunit of dynactin, a multiprotein complex part of a tripartite complex with dynein and a adapter, such as BICDL1, BICD2 or HOOK3. The dynactin complex is built around ACTR1A/ACTB filament and consists of an actin-related filament composed of a shoulder domain, a pointed end and a barbed end. Its length is defined by its flexible shoulder domain. The soulder is composed of 2 DCTN1 subunits, 4 DCTN2 and 2 DCTN3. The 4 DCNT2 (via N-terminus) bind the ACTR1A filament and act as molecular rulers to determine the length. The pointed end is important for binding dynein-dynactin cargo adapters. Consists of 4 subunits: ACTR10, DCNT4, DCTN5 and DCTN6. The barbed end is composed of a CAPZA1:CAPZB heterodimers, which binds ACTR1A/ACTB filament and dynactin and stabilizes dynactin. Interacts with ATP7B, but not ATP7A, in a copper-dependent manner. Interacts with ANK2; this interaction is required for localization at costameres. Interacts with N4BP2L1.</text>
</comment>
<dbReference type="Pfam" id="PF05502">
    <property type="entry name" value="Dynactin_p62"/>
    <property type="match status" value="2"/>
</dbReference>
<keyword evidence="8" id="KW-0832">Ubl conjugation</keyword>
<dbReference type="InterPro" id="IPR008603">
    <property type="entry name" value="DCTN4"/>
</dbReference>
<name>A0A2P2I6C7_9CRUS</name>
<evidence type="ECO:0000256" key="7">
    <source>
        <dbReference type="ARBA" id="ARBA00022553"/>
    </source>
</evidence>
<dbReference type="EMBL" id="IACF01003966">
    <property type="protein sequence ID" value="LAB69569.1"/>
    <property type="molecule type" value="mRNA"/>
</dbReference>
<keyword evidence="6" id="KW-1017">Isopeptide bond</keyword>
<dbReference type="AlphaFoldDB" id="A0A2P2I6C7"/>
<evidence type="ECO:0000256" key="13">
    <source>
        <dbReference type="ARBA" id="ARBA00034864"/>
    </source>
</evidence>
<evidence type="ECO:0000256" key="9">
    <source>
        <dbReference type="ARBA" id="ARBA00022990"/>
    </source>
</evidence>
<proteinExistence type="evidence at transcript level"/>
<evidence type="ECO:0000256" key="12">
    <source>
        <dbReference type="ARBA" id="ARBA00034776"/>
    </source>
</evidence>
<dbReference type="GO" id="GO:0005938">
    <property type="term" value="C:cell cortex"/>
    <property type="evidence" value="ECO:0007669"/>
    <property type="project" value="UniProtKB-SubCell"/>
</dbReference>
<organism evidence="16">
    <name type="scientific">Hirondellea gigas</name>
    <dbReference type="NCBI Taxonomy" id="1518452"/>
    <lineage>
        <taxon>Eukaryota</taxon>
        <taxon>Metazoa</taxon>
        <taxon>Ecdysozoa</taxon>
        <taxon>Arthropoda</taxon>
        <taxon>Crustacea</taxon>
        <taxon>Multicrustacea</taxon>
        <taxon>Malacostraca</taxon>
        <taxon>Eumalacostraca</taxon>
        <taxon>Peracarida</taxon>
        <taxon>Amphipoda</taxon>
        <taxon>Amphilochidea</taxon>
        <taxon>Lysianassida</taxon>
        <taxon>Lysianassidira</taxon>
        <taxon>Lysianassoidea</taxon>
        <taxon>Lysianassidae</taxon>
        <taxon>Hirondellea</taxon>
    </lineage>
</organism>
<accession>A0A2P2I6C7</accession>
<feature type="region of interest" description="Disordered" evidence="15">
    <location>
        <begin position="493"/>
        <end position="522"/>
    </location>
</feature>
<evidence type="ECO:0000256" key="6">
    <source>
        <dbReference type="ARBA" id="ARBA00022499"/>
    </source>
</evidence>
<reference evidence="16" key="2">
    <citation type="journal article" date="2018" name="Biosci. Biotechnol. Biochem.">
        <title>Polysaccharide hydrolase of the hadal zone amphipods Hirondellea gigas.</title>
        <authorList>
            <person name="Kobayashi H."/>
            <person name="Nagahama T."/>
            <person name="Arai W."/>
            <person name="Sasagawa Y."/>
            <person name="Umeda M."/>
            <person name="Hayashi T."/>
            <person name="Nikaido I."/>
            <person name="Watanabe H."/>
            <person name="Oguri K."/>
            <person name="Kitazato H."/>
            <person name="Fujioka K."/>
            <person name="Kido Y."/>
            <person name="Takami H."/>
        </authorList>
    </citation>
    <scope>NUCLEOTIDE SEQUENCE</scope>
    <source>
        <tissue evidence="16">Whole body</tissue>
    </source>
</reference>
<evidence type="ECO:0000256" key="10">
    <source>
        <dbReference type="ARBA" id="ARBA00023054"/>
    </source>
</evidence>
<dbReference type="PANTHER" id="PTHR13034:SF2">
    <property type="entry name" value="DYNACTIN SUBUNIT 4"/>
    <property type="match status" value="1"/>
</dbReference>
<evidence type="ECO:0000256" key="1">
    <source>
        <dbReference type="ARBA" id="ARBA00004300"/>
    </source>
</evidence>
<dbReference type="GO" id="GO:0030016">
    <property type="term" value="C:myofibril"/>
    <property type="evidence" value="ECO:0007669"/>
    <property type="project" value="UniProtKB-SubCell"/>
</dbReference>
<dbReference type="GO" id="GO:0001725">
    <property type="term" value="C:stress fiber"/>
    <property type="evidence" value="ECO:0007669"/>
    <property type="project" value="UniProtKB-SubCell"/>
</dbReference>
<keyword evidence="9" id="KW-0007">Acetylation</keyword>
<feature type="compositionally biased region" description="Low complexity" evidence="15">
    <location>
        <begin position="496"/>
        <end position="519"/>
    </location>
</feature>
<keyword evidence="7" id="KW-0597">Phosphoprotein</keyword>
<evidence type="ECO:0000256" key="3">
    <source>
        <dbReference type="ARBA" id="ARBA00004544"/>
    </source>
</evidence>